<evidence type="ECO:0000256" key="1">
    <source>
        <dbReference type="SAM" id="MobiDB-lite"/>
    </source>
</evidence>
<dbReference type="Proteomes" id="UP000824782">
    <property type="component" value="Unassembled WGS sequence"/>
</dbReference>
<feature type="region of interest" description="Disordered" evidence="1">
    <location>
        <begin position="20"/>
        <end position="54"/>
    </location>
</feature>
<dbReference type="AlphaFoldDB" id="A0AAV6ZHN0"/>
<dbReference type="EMBL" id="WNYA01001645">
    <property type="protein sequence ID" value="KAG8545383.1"/>
    <property type="molecule type" value="Genomic_DNA"/>
</dbReference>
<accession>A0AAV6ZHN0</accession>
<organism evidence="2 3">
    <name type="scientific">Engystomops pustulosus</name>
    <name type="common">Tungara frog</name>
    <name type="synonym">Physalaemus pustulosus</name>
    <dbReference type="NCBI Taxonomy" id="76066"/>
    <lineage>
        <taxon>Eukaryota</taxon>
        <taxon>Metazoa</taxon>
        <taxon>Chordata</taxon>
        <taxon>Craniata</taxon>
        <taxon>Vertebrata</taxon>
        <taxon>Euteleostomi</taxon>
        <taxon>Amphibia</taxon>
        <taxon>Batrachia</taxon>
        <taxon>Anura</taxon>
        <taxon>Neobatrachia</taxon>
        <taxon>Hyloidea</taxon>
        <taxon>Leptodactylidae</taxon>
        <taxon>Leiuperinae</taxon>
        <taxon>Engystomops</taxon>
    </lineage>
</organism>
<name>A0AAV6ZHN0_ENGPU</name>
<protein>
    <submittedName>
        <fullName evidence="2">Uncharacterized protein</fullName>
    </submittedName>
</protein>
<keyword evidence="3" id="KW-1185">Reference proteome</keyword>
<evidence type="ECO:0000313" key="3">
    <source>
        <dbReference type="Proteomes" id="UP000824782"/>
    </source>
</evidence>
<evidence type="ECO:0000313" key="2">
    <source>
        <dbReference type="EMBL" id="KAG8545383.1"/>
    </source>
</evidence>
<sequence>MSPTEHRTCGEGWPWTRRERWPCGSDGHGQVASDGPGHVASDGPGHGASDGHEHALGSYISVECEGLKMSVSMKLLHGLE</sequence>
<gene>
    <name evidence="2" type="ORF">GDO81_020957</name>
</gene>
<reference evidence="2" key="1">
    <citation type="thesis" date="2020" institute="ProQuest LLC" country="789 East Eisenhower Parkway, Ann Arbor, MI, USA">
        <title>Comparative Genomics and Chromosome Evolution.</title>
        <authorList>
            <person name="Mudd A.B."/>
        </authorList>
    </citation>
    <scope>NUCLEOTIDE SEQUENCE</scope>
    <source>
        <strain evidence="2">237g6f4</strain>
        <tissue evidence="2">Blood</tissue>
    </source>
</reference>
<proteinExistence type="predicted"/>
<comment type="caution">
    <text evidence="2">The sequence shown here is derived from an EMBL/GenBank/DDBJ whole genome shotgun (WGS) entry which is preliminary data.</text>
</comment>